<dbReference type="InterPro" id="IPR029060">
    <property type="entry name" value="PIN-like_dom_sf"/>
</dbReference>
<evidence type="ECO:0000259" key="6">
    <source>
        <dbReference type="Pfam" id="PF01850"/>
    </source>
</evidence>
<evidence type="ECO:0000313" key="8">
    <source>
        <dbReference type="Proteomes" id="UP000186026"/>
    </source>
</evidence>
<dbReference type="CDD" id="cd09881">
    <property type="entry name" value="PIN_VapC4-5_FitB-like"/>
    <property type="match status" value="1"/>
</dbReference>
<dbReference type="InterPro" id="IPR002716">
    <property type="entry name" value="PIN_dom"/>
</dbReference>
<dbReference type="PANTHER" id="PTHR42740">
    <property type="entry name" value="RIBONUCLEASE VAPC3"/>
    <property type="match status" value="1"/>
</dbReference>
<keyword evidence="8" id="KW-1185">Reference proteome</keyword>
<dbReference type="AlphaFoldDB" id="A0A1N7L9I0"/>
<evidence type="ECO:0000256" key="5">
    <source>
        <dbReference type="ARBA" id="ARBA00022842"/>
    </source>
</evidence>
<dbReference type="GO" id="GO:0016787">
    <property type="term" value="F:hydrolase activity"/>
    <property type="evidence" value="ECO:0007669"/>
    <property type="project" value="UniProtKB-KW"/>
</dbReference>
<evidence type="ECO:0000256" key="3">
    <source>
        <dbReference type="ARBA" id="ARBA00022723"/>
    </source>
</evidence>
<organism evidence="7 8">
    <name type="scientific">Belliella pelovolcani</name>
    <dbReference type="NCBI Taxonomy" id="529505"/>
    <lineage>
        <taxon>Bacteria</taxon>
        <taxon>Pseudomonadati</taxon>
        <taxon>Bacteroidota</taxon>
        <taxon>Cytophagia</taxon>
        <taxon>Cytophagales</taxon>
        <taxon>Cyclobacteriaceae</taxon>
        <taxon>Belliella</taxon>
    </lineage>
</organism>
<keyword evidence="2" id="KW-0540">Nuclease</keyword>
<dbReference type="RefSeq" id="WP_076499042.1">
    <property type="nucleotide sequence ID" value="NZ_FTOP01000003.1"/>
</dbReference>
<evidence type="ECO:0000256" key="4">
    <source>
        <dbReference type="ARBA" id="ARBA00022801"/>
    </source>
</evidence>
<gene>
    <name evidence="7" type="ORF">SAMN05421761_103151</name>
</gene>
<dbReference type="InterPro" id="IPR051749">
    <property type="entry name" value="PINc/VapC_TA_RNase"/>
</dbReference>
<proteinExistence type="predicted"/>
<evidence type="ECO:0000256" key="1">
    <source>
        <dbReference type="ARBA" id="ARBA00022649"/>
    </source>
</evidence>
<feature type="domain" description="PIN" evidence="6">
    <location>
        <begin position="6"/>
        <end position="123"/>
    </location>
</feature>
<accession>A0A1N7L9I0</accession>
<keyword evidence="4" id="KW-0378">Hydrolase</keyword>
<dbReference type="GO" id="GO:0004540">
    <property type="term" value="F:RNA nuclease activity"/>
    <property type="evidence" value="ECO:0007669"/>
    <property type="project" value="TreeGrafter"/>
</dbReference>
<dbReference type="GO" id="GO:0046872">
    <property type="term" value="F:metal ion binding"/>
    <property type="evidence" value="ECO:0007669"/>
    <property type="project" value="UniProtKB-KW"/>
</dbReference>
<dbReference type="Proteomes" id="UP000186026">
    <property type="component" value="Unassembled WGS sequence"/>
</dbReference>
<dbReference type="PANTHER" id="PTHR42740:SF1">
    <property type="entry name" value="RIBONUCLEASE VAPC3"/>
    <property type="match status" value="1"/>
</dbReference>
<protein>
    <recommendedName>
        <fullName evidence="6">PIN domain-containing protein</fullName>
    </recommendedName>
</protein>
<keyword evidence="1" id="KW-1277">Toxin-antitoxin system</keyword>
<dbReference type="SUPFAM" id="SSF88723">
    <property type="entry name" value="PIN domain-like"/>
    <property type="match status" value="1"/>
</dbReference>
<evidence type="ECO:0000313" key="7">
    <source>
        <dbReference type="EMBL" id="SIS70522.1"/>
    </source>
</evidence>
<name>A0A1N7L9I0_9BACT</name>
<keyword evidence="5" id="KW-0460">Magnesium</keyword>
<dbReference type="STRING" id="529505.SAMN05421761_103151"/>
<reference evidence="8" key="1">
    <citation type="submission" date="2017-01" db="EMBL/GenBank/DDBJ databases">
        <authorList>
            <person name="Varghese N."/>
            <person name="Submissions S."/>
        </authorList>
    </citation>
    <scope>NUCLEOTIDE SEQUENCE [LARGE SCALE GENOMIC DNA]</scope>
    <source>
        <strain evidence="8">DSM 46698</strain>
    </source>
</reference>
<keyword evidence="3" id="KW-0479">Metal-binding</keyword>
<dbReference type="Pfam" id="PF01850">
    <property type="entry name" value="PIN"/>
    <property type="match status" value="1"/>
</dbReference>
<dbReference type="EMBL" id="FTOP01000003">
    <property type="protein sequence ID" value="SIS70522.1"/>
    <property type="molecule type" value="Genomic_DNA"/>
</dbReference>
<evidence type="ECO:0000256" key="2">
    <source>
        <dbReference type="ARBA" id="ARBA00022722"/>
    </source>
</evidence>
<dbReference type="OrthoDB" id="9804823at2"/>
<dbReference type="Gene3D" id="3.40.50.1010">
    <property type="entry name" value="5'-nuclease"/>
    <property type="match status" value="1"/>
</dbReference>
<sequence length="135" mass="16018">MEKRIICLDTSVLLDFFRKKDRDKTFLNQLLEEFDEIEISSITEFEIRYGINENQSQFWDQLFENVNVLPFDSESAKKAVEIHRLLKKINKQIAIPDLFIASTAMRFKRPFASINKKHFERISGLELLFSDNNQQ</sequence>